<reference evidence="2 3" key="1">
    <citation type="journal article" date="2013" name="Proc. Natl. Acad. Sci. U.S.A.">
        <title>Twelve previously unknown phage genera are ubiquitous in global oceans.</title>
        <authorList>
            <person name="Holmfeldt K."/>
            <person name="Solonenko N."/>
            <person name="Shah M."/>
            <person name="Corrier K."/>
            <person name="Riemann L."/>
            <person name="Verberkmoes N.C."/>
            <person name="Sullivan M.B."/>
        </authorList>
    </citation>
    <scope>NUCLEOTIDE SEQUENCE [LARGE SCALE GENOMIC DNA]</scope>
    <source>
        <strain evidence="2">Phi18:3</strain>
    </source>
</reference>
<dbReference type="OrthoDB" id="18319at10239"/>
<keyword evidence="1" id="KW-0472">Membrane</keyword>
<name>S0A2B7_9CAUD</name>
<dbReference type="EMBL" id="KC821620">
    <property type="protein sequence ID" value="AGO48607.1"/>
    <property type="molecule type" value="Genomic_DNA"/>
</dbReference>
<keyword evidence="3" id="KW-1185">Reference proteome</keyword>
<protein>
    <submittedName>
        <fullName evidence="2">Uncharacterized protein</fullName>
    </submittedName>
</protein>
<accession>S0A2B7</accession>
<dbReference type="KEGG" id="vg:16797152"/>
<keyword evidence="1" id="KW-0812">Transmembrane</keyword>
<feature type="transmembrane region" description="Helical" evidence="1">
    <location>
        <begin position="87"/>
        <end position="105"/>
    </location>
</feature>
<organism evidence="2 3">
    <name type="scientific">Cellulophaga phage phi18:3</name>
    <dbReference type="NCBI Taxonomy" id="1327983"/>
    <lineage>
        <taxon>Viruses</taxon>
        <taxon>Duplodnaviria</taxon>
        <taxon>Heunggongvirae</taxon>
        <taxon>Uroviricota</taxon>
        <taxon>Caudoviricetes</taxon>
        <taxon>Pachyviridae</taxon>
        <taxon>Baltivirus</taxon>
        <taxon>Baltivirus phi18tres</taxon>
    </lineage>
</organism>
<evidence type="ECO:0000313" key="2">
    <source>
        <dbReference type="EMBL" id="AGO48607.1"/>
    </source>
</evidence>
<proteinExistence type="predicted"/>
<reference evidence="3" key="2">
    <citation type="submission" date="2013-03" db="EMBL/GenBank/DDBJ databases">
        <title>The Cellulophaga phages: a novel, diverse, and globally ubiquitous model system.</title>
        <authorList>
            <person name="Holmfeldt K."/>
            <person name="Solonenko N."/>
            <person name="Shah M."/>
            <person name="Corrier K."/>
            <person name="Riemann L."/>
            <person name="VerBerkmoes N.C."/>
            <person name="Sullivan M.B."/>
        </authorList>
    </citation>
    <scope>NUCLEOTIDE SEQUENCE [LARGE SCALE GENOMIC DNA]</scope>
</reference>
<keyword evidence="1" id="KW-1133">Transmembrane helix</keyword>
<dbReference type="Proteomes" id="UP000014728">
    <property type="component" value="Segment"/>
</dbReference>
<evidence type="ECO:0000313" key="3">
    <source>
        <dbReference type="Proteomes" id="UP000014728"/>
    </source>
</evidence>
<dbReference type="RefSeq" id="YP_008241288.1">
    <property type="nucleotide sequence ID" value="NC_021794.1"/>
</dbReference>
<evidence type="ECO:0000256" key="1">
    <source>
        <dbReference type="SAM" id="Phobius"/>
    </source>
</evidence>
<sequence length="106" mass="11867">MMLFSIACFAQDKNYVSVHRDSLYNALLNISELKVENAFLRKKNDNQKVIITAQEIIISETEFKTEILTKQISIEQGTGTKKWWNGFGKGVATGGVIVLGLFLGLK</sequence>
<gene>
    <name evidence="2" type="ORF">Phi18:3_gp095</name>
</gene>
<dbReference type="GeneID" id="16797152"/>